<dbReference type="GO" id="GO:0005525">
    <property type="term" value="F:GTP binding"/>
    <property type="evidence" value="ECO:0007669"/>
    <property type="project" value="UniProtKB-KW"/>
</dbReference>
<keyword evidence="19" id="KW-0449">Lipoprotein</keyword>
<evidence type="ECO:0000259" key="29">
    <source>
        <dbReference type="SMART" id="SM00014"/>
    </source>
</evidence>
<evidence type="ECO:0000256" key="16">
    <source>
        <dbReference type="ARBA" id="ARBA00022989"/>
    </source>
</evidence>
<evidence type="ECO:0000256" key="14">
    <source>
        <dbReference type="ARBA" id="ARBA00022824"/>
    </source>
</evidence>
<evidence type="ECO:0000256" key="21">
    <source>
        <dbReference type="ARBA" id="ARBA00029567"/>
    </source>
</evidence>
<dbReference type="AlphaFoldDB" id="A0A4T0FQ25"/>
<evidence type="ECO:0000256" key="20">
    <source>
        <dbReference type="ARBA" id="ARBA00026198"/>
    </source>
</evidence>
<dbReference type="PROSITE" id="PS51417">
    <property type="entry name" value="ARF"/>
    <property type="match status" value="1"/>
</dbReference>
<dbReference type="GO" id="GO:0003975">
    <property type="term" value="F:UDP-N-acetylglucosamine-dolichyl-phosphate N-acetylglucosaminephosphotransferase activity"/>
    <property type="evidence" value="ECO:0007669"/>
    <property type="project" value="UniProtKB-EC"/>
</dbReference>
<feature type="binding site" evidence="26">
    <location>
        <position position="983"/>
    </location>
    <ligand>
        <name>Mg(2+)</name>
        <dbReference type="ChEBI" id="CHEBI:18420"/>
    </ligand>
</feature>
<dbReference type="PANTHER" id="PTHR10571:SF0">
    <property type="entry name" value="UDP-N-ACETYLGLUCOSAMINE--DOLICHYL-PHOSPHATE N-ACETYLGLUCOSAMINEPHOSPHOTRANSFERASE"/>
    <property type="match status" value="1"/>
</dbReference>
<dbReference type="Gene3D" id="3.40.50.300">
    <property type="entry name" value="P-loop containing nucleotide triphosphate hydrolases"/>
    <property type="match status" value="1"/>
</dbReference>
<dbReference type="GO" id="GO:0046872">
    <property type="term" value="F:metal ion binding"/>
    <property type="evidence" value="ECO:0007669"/>
    <property type="project" value="UniProtKB-KW"/>
</dbReference>
<evidence type="ECO:0000256" key="3">
    <source>
        <dbReference type="ARBA" id="ARBA00004922"/>
    </source>
</evidence>
<evidence type="ECO:0000256" key="5">
    <source>
        <dbReference type="ARBA" id="ARBA00010290"/>
    </source>
</evidence>
<dbReference type="EC" id="2.7.8.15" evidence="6"/>
<evidence type="ECO:0000313" key="30">
    <source>
        <dbReference type="EMBL" id="TIA90672.1"/>
    </source>
</evidence>
<feature type="transmembrane region" description="Helical" evidence="28">
    <location>
        <begin position="12"/>
        <end position="29"/>
    </location>
</feature>
<dbReference type="InterPro" id="IPR005225">
    <property type="entry name" value="Small_GTP-bd"/>
</dbReference>
<evidence type="ECO:0000313" key="31">
    <source>
        <dbReference type="Proteomes" id="UP000310189"/>
    </source>
</evidence>
<comment type="subcellular location">
    <subcellularLocation>
        <location evidence="2">Endoplasmic reticulum membrane</location>
        <topology evidence="2">Multi-pass membrane protein</topology>
    </subcellularLocation>
</comment>
<evidence type="ECO:0000256" key="27">
    <source>
        <dbReference type="SAM" id="MobiDB-lite"/>
    </source>
</evidence>
<feature type="transmembrane region" description="Helical" evidence="28">
    <location>
        <begin position="244"/>
        <end position="261"/>
    </location>
</feature>
<evidence type="ECO:0000256" key="8">
    <source>
        <dbReference type="ARBA" id="ARBA00022676"/>
    </source>
</evidence>
<dbReference type="GO" id="GO:0003924">
    <property type="term" value="F:GTPase activity"/>
    <property type="evidence" value="ECO:0007669"/>
    <property type="project" value="InterPro"/>
</dbReference>
<proteinExistence type="inferred from homology"/>
<evidence type="ECO:0000256" key="9">
    <source>
        <dbReference type="ARBA" id="ARBA00022679"/>
    </source>
</evidence>
<keyword evidence="31" id="KW-1185">Reference proteome</keyword>
<evidence type="ECO:0000256" key="22">
    <source>
        <dbReference type="ARBA" id="ARBA00033238"/>
    </source>
</evidence>
<feature type="transmembrane region" description="Helical" evidence="28">
    <location>
        <begin position="307"/>
        <end position="331"/>
    </location>
</feature>
<evidence type="ECO:0000256" key="19">
    <source>
        <dbReference type="ARBA" id="ARBA00023288"/>
    </source>
</evidence>
<comment type="catalytic activity">
    <reaction evidence="24">
        <text>a di-trans,poly-cis-dolichyl phosphate + UDP-N-acetyl-alpha-D-glucosamine = an N-acetyl-alpha-D-glucosaminyl-diphospho-di-trans,poly-cis-dolichol + UMP</text>
        <dbReference type="Rhea" id="RHEA:13289"/>
        <dbReference type="Rhea" id="RHEA-COMP:19498"/>
        <dbReference type="Rhea" id="RHEA-COMP:19507"/>
        <dbReference type="ChEBI" id="CHEBI:57683"/>
        <dbReference type="ChEBI" id="CHEBI:57705"/>
        <dbReference type="ChEBI" id="CHEBI:57865"/>
        <dbReference type="ChEBI" id="CHEBI:58427"/>
        <dbReference type="EC" id="2.7.8.15"/>
    </reaction>
    <physiologicalReaction direction="left-to-right" evidence="24">
        <dbReference type="Rhea" id="RHEA:13290"/>
    </physiologicalReaction>
</comment>
<comment type="similarity">
    <text evidence="5">Belongs to the small GTPase superfamily. Arf family.</text>
</comment>
<keyword evidence="14" id="KW-0256">Endoplasmic reticulum</keyword>
<dbReference type="PANTHER" id="PTHR10571">
    <property type="entry name" value="UDP-N-ACETYLGLUCOSAMINE--DOLICHYL-PHOSPHATE N-ACETYLGLUCOSAMINEPHOSPHOTRANSFERASE"/>
    <property type="match status" value="1"/>
</dbReference>
<evidence type="ECO:0000256" key="26">
    <source>
        <dbReference type="PIRSR" id="PIRSR606689-2"/>
    </source>
</evidence>
<dbReference type="Proteomes" id="UP000310189">
    <property type="component" value="Unassembled WGS sequence"/>
</dbReference>
<evidence type="ECO:0000256" key="7">
    <source>
        <dbReference type="ARBA" id="ARBA00017659"/>
    </source>
</evidence>
<evidence type="ECO:0000256" key="28">
    <source>
        <dbReference type="SAM" id="Phobius"/>
    </source>
</evidence>
<dbReference type="SMART" id="SM00177">
    <property type="entry name" value="ARF"/>
    <property type="match status" value="1"/>
</dbReference>
<evidence type="ECO:0000256" key="13">
    <source>
        <dbReference type="ARBA" id="ARBA00022741"/>
    </source>
</evidence>
<dbReference type="InterPro" id="IPR033895">
    <property type="entry name" value="GPT"/>
</dbReference>
<feature type="binding site" evidence="26">
    <location>
        <position position="966"/>
    </location>
    <ligand>
        <name>Mg(2+)</name>
        <dbReference type="ChEBI" id="CHEBI:18420"/>
    </ligand>
</feature>
<feature type="binding site" evidence="25">
    <location>
        <position position="1005"/>
    </location>
    <ligand>
        <name>GTP</name>
        <dbReference type="ChEBI" id="CHEBI:37565"/>
    </ligand>
</feature>
<comment type="similarity">
    <text evidence="4">Belongs to the glycosyltransferase 4 family.</text>
</comment>
<evidence type="ECO:0000256" key="2">
    <source>
        <dbReference type="ARBA" id="ARBA00004477"/>
    </source>
</evidence>
<keyword evidence="11" id="KW-0519">Myristate</keyword>
<gene>
    <name evidence="30" type="ORF">E3P99_01475</name>
</gene>
<evidence type="ECO:0000256" key="4">
    <source>
        <dbReference type="ARBA" id="ARBA00009317"/>
    </source>
</evidence>
<evidence type="ECO:0000256" key="11">
    <source>
        <dbReference type="ARBA" id="ARBA00022707"/>
    </source>
</evidence>
<feature type="binding site" evidence="25">
    <location>
        <begin position="1061"/>
        <end position="1064"/>
    </location>
    <ligand>
        <name>GTP</name>
        <dbReference type="ChEBI" id="CHEBI:37565"/>
    </ligand>
</feature>
<dbReference type="SMART" id="SM00014">
    <property type="entry name" value="acidPPc"/>
    <property type="match status" value="1"/>
</dbReference>
<feature type="transmembrane region" description="Helical" evidence="28">
    <location>
        <begin position="190"/>
        <end position="211"/>
    </location>
</feature>
<feature type="binding site" evidence="25">
    <location>
        <begin position="959"/>
        <end position="966"/>
    </location>
    <ligand>
        <name>GTP</name>
        <dbReference type="ChEBI" id="CHEBI:37565"/>
    </ligand>
</feature>
<evidence type="ECO:0000256" key="12">
    <source>
        <dbReference type="ARBA" id="ARBA00022723"/>
    </source>
</evidence>
<dbReference type="OrthoDB" id="10262326at2759"/>
<keyword evidence="10 28" id="KW-0812">Transmembrane</keyword>
<dbReference type="SUPFAM" id="SSF48317">
    <property type="entry name" value="Acid phosphatase/Vanadium-dependent haloperoxidase"/>
    <property type="match status" value="1"/>
</dbReference>
<feature type="transmembrane region" description="Helical" evidence="28">
    <location>
        <begin position="78"/>
        <end position="98"/>
    </location>
</feature>
<dbReference type="GO" id="GO:0016757">
    <property type="term" value="F:glycosyltransferase activity"/>
    <property type="evidence" value="ECO:0007669"/>
    <property type="project" value="UniProtKB-KW"/>
</dbReference>
<evidence type="ECO:0000256" key="17">
    <source>
        <dbReference type="ARBA" id="ARBA00023134"/>
    </source>
</evidence>
<accession>A0A4T0FQ25</accession>
<reference evidence="30 31" key="1">
    <citation type="submission" date="2019-03" db="EMBL/GenBank/DDBJ databases">
        <title>Sequencing 23 genomes of Wallemia ichthyophaga.</title>
        <authorList>
            <person name="Gostincar C."/>
        </authorList>
    </citation>
    <scope>NUCLEOTIDE SEQUENCE [LARGE SCALE GENOMIC DNA]</scope>
    <source>
        <strain evidence="30 31">EXF-5753</strain>
    </source>
</reference>
<evidence type="ECO:0000256" key="10">
    <source>
        <dbReference type="ARBA" id="ARBA00022692"/>
    </source>
</evidence>
<dbReference type="UniPathway" id="UPA00378"/>
<dbReference type="NCBIfam" id="TIGR00231">
    <property type="entry name" value="small_GTP"/>
    <property type="match status" value="1"/>
</dbReference>
<feature type="transmembrane region" description="Helical" evidence="28">
    <location>
        <begin position="702"/>
        <end position="721"/>
    </location>
</feature>
<evidence type="ECO:0000256" key="6">
    <source>
        <dbReference type="ARBA" id="ARBA00013225"/>
    </source>
</evidence>
<sequence length="1142" mass="126666">MPYRAGIYPSRSVLLLPLSVIPVVAYSYNVLMPPVIMAIVAFCSTVTLIPLSSQHLVRAGLRGRDLLKPYKQLVPESLGIVPACVLIVLLFVFTPVSFAQHLKTYASNLQPQFPHNKLSTYLSAVLSLQTATLLGFLDDLFDIRWRYKLPIPLIASIPMLVVYFAEGGITDVVIPIPLRQYFGKVVHLGPLYYIYMAMLSTFCTNSINILAGINGIEVGQAIVIAMSVVVNDLLHLPLPLSDRVLQHLPAWVGAWAMNGLVGPTTVEQAERHLFSLYFMLPLIGASLALLYHNWYPARVFPGDTFCYFAGMAFAIVGVLAHFSKTLLLFFIPQIFNFVFSTPQLFGLVPCPRHRVPRYIHASNKLEPSVALFEREPLFFVSLPLKILSALNLVQLEKDGEGRVRSTTNLTLLNALLCFFGSMDERTLAIVTLAVQVACSAAAFGTSLTITKIPPASICAPIRGQRVWVGDYTRCAALTRDAAMVTSKWKLAASYGSDWIICAVLLGLLYLINNVHGYWREFDVNDTAIRHTHAVDERVPMTLLGVIIGLVPIICLCVLSTQWYRSYTDLHHSLLGFLLTAALTISTTTAVKVLAGRPRPDLIDRCRPAAGSVNADVGLSTAAICTQTDFDLLQDGFRSFPSGHSSSSFALLGYFSFYLAGKMQVFDTKGHTIKSWICWTPWIGAVLIAVSRTMDYRHHPTDVIAGAVIGTFFAYVCYRQYYPHLGQALSHKPHNSRFIEAKDAYRLPTHQTEGYGLDRMSQEPQPPQQTHNATHTYEGDQGAHRGGYQGGYQGMDEVHLNGANGKTATYDAGLCALGFLIHVVCQVQFQPIEILLQCVYPAELLAQLYALLPNASYCLAAYPPLNPPTGLLGLTGDDITVTREGDEERERGNAMILDSLLSSKADLILPSLFVHLRPSALSMGERDATTYTQSDSTQGLLTIIRKQRYKSREMRFLFLGLDNAGKTTIMKRVNGEDIRSISPTLGFNIKTFVHRGYTLNVWDVGGQRTLRPYWRNYFEQNDAIVWVVDSSDRMRMEDCRVELFDLLSEDRLAGATVLIFANKQDISGAMTPQTLQLDTIKSHTWKIQSCSAVTGENLLQGLDWAVADCSKRLYYSSQPDFSSTNKDLPKLFGGDDEVKEDVA</sequence>
<dbReference type="InterPro" id="IPR006689">
    <property type="entry name" value="Small_GTPase_ARF/SAR"/>
</dbReference>
<dbReference type="Pfam" id="PF00025">
    <property type="entry name" value="Arf"/>
    <property type="match status" value="1"/>
</dbReference>
<evidence type="ECO:0000256" key="1">
    <source>
        <dbReference type="ARBA" id="ARBA00001946"/>
    </source>
</evidence>
<dbReference type="SMART" id="SM00178">
    <property type="entry name" value="SAR"/>
    <property type="match status" value="1"/>
</dbReference>
<dbReference type="InterPro" id="IPR036938">
    <property type="entry name" value="PAP2/HPO_sf"/>
</dbReference>
<feature type="transmembrane region" description="Helical" evidence="28">
    <location>
        <begin position="273"/>
        <end position="295"/>
    </location>
</feature>
<evidence type="ECO:0000256" key="18">
    <source>
        <dbReference type="ARBA" id="ARBA00023136"/>
    </source>
</evidence>
<evidence type="ECO:0000256" key="24">
    <source>
        <dbReference type="ARBA" id="ARBA00045078"/>
    </source>
</evidence>
<dbReference type="EMBL" id="SPNW01000017">
    <property type="protein sequence ID" value="TIA90672.1"/>
    <property type="molecule type" value="Genomic_DNA"/>
</dbReference>
<dbReference type="Pfam" id="PF00953">
    <property type="entry name" value="Glycos_transf_4"/>
    <property type="match status" value="1"/>
</dbReference>
<keyword evidence="8" id="KW-0328">Glycosyltransferase</keyword>
<dbReference type="Gene3D" id="1.20.144.10">
    <property type="entry name" value="Phosphatidic acid phosphatase type 2/haloperoxidase"/>
    <property type="match status" value="1"/>
</dbReference>
<evidence type="ECO:0000256" key="25">
    <source>
        <dbReference type="PIRSR" id="PIRSR606689-1"/>
    </source>
</evidence>
<name>A0A4T0FQ25_9BASI</name>
<feature type="transmembrane region" description="Helical" evidence="28">
    <location>
        <begin position="218"/>
        <end position="238"/>
    </location>
</feature>
<keyword evidence="12 26" id="KW-0479">Metal-binding</keyword>
<organism evidence="30 31">
    <name type="scientific">Wallemia hederae</name>
    <dbReference type="NCBI Taxonomy" id="1540922"/>
    <lineage>
        <taxon>Eukaryota</taxon>
        <taxon>Fungi</taxon>
        <taxon>Dikarya</taxon>
        <taxon>Basidiomycota</taxon>
        <taxon>Wallemiomycotina</taxon>
        <taxon>Wallemiomycetes</taxon>
        <taxon>Wallemiales</taxon>
        <taxon>Wallemiaceae</taxon>
        <taxon>Wallemia</taxon>
    </lineage>
</organism>
<comment type="cofactor">
    <cofactor evidence="1">
        <name>Mg(2+)</name>
        <dbReference type="ChEBI" id="CHEBI:18420"/>
    </cofactor>
</comment>
<feature type="transmembrane region" description="Helical" evidence="28">
    <location>
        <begin position="538"/>
        <end position="560"/>
    </location>
</feature>
<dbReference type="PRINTS" id="PR00328">
    <property type="entry name" value="SAR1GTPBP"/>
</dbReference>
<comment type="pathway">
    <text evidence="3">Protein modification; protein glycosylation.</text>
</comment>
<evidence type="ECO:0000256" key="23">
    <source>
        <dbReference type="ARBA" id="ARBA00044717"/>
    </source>
</evidence>
<keyword evidence="18 28" id="KW-0472">Membrane</keyword>
<dbReference type="InterPro" id="IPR045873">
    <property type="entry name" value="Arl2"/>
</dbReference>
<dbReference type="Pfam" id="PF01569">
    <property type="entry name" value="PAP2"/>
    <property type="match status" value="1"/>
</dbReference>
<evidence type="ECO:0000256" key="15">
    <source>
        <dbReference type="ARBA" id="ARBA00022842"/>
    </source>
</evidence>
<dbReference type="CDD" id="cd04154">
    <property type="entry name" value="Arl2"/>
    <property type="match status" value="1"/>
</dbReference>
<feature type="transmembrane region" description="Helical" evidence="28">
    <location>
        <begin position="572"/>
        <end position="594"/>
    </location>
</feature>
<dbReference type="CDD" id="cd03390">
    <property type="entry name" value="PAP2_containing_1_like"/>
    <property type="match status" value="1"/>
</dbReference>
<keyword evidence="17 25" id="KW-0342">GTP-binding</keyword>
<comment type="function">
    <text evidence="23">UDP-N-acetylglucosamine--dolichyl-phosphate N-acetylglucosaminephosphotransferase that operates in the biosynthetic pathway of dolichol-linked oligosaccharides, the glycan precursors employed in protein asparagine (N)-glycosylation. The assembly of dolichol-linked oligosaccharides begins on the cytosolic side of the endoplasmic reticulum membrane and finishes in its lumen. The sequential addition of sugars to dolichol pyrophosphate produces dolichol-linked oligosaccharides containing fourteen sugars, including two GlcNAcs, nine mannoses and three glucoses. Once assembled, the oligosaccharide is transferred from the lipid to nascent proteins by oligosaccharyltransferases. Catalyzes the initial step of dolichol-linked oligosaccharide biosynthesis, transfering GlcNAc-1-P from cytosolic UDP-GlcNAc onto the carrier lipid dolichyl phosphate (P-dolichol), yielding GlcNAc-P-P-dolichol embedded in the cytoplasmic leaflet of the endoplasmic reticulum membrane.</text>
</comment>
<protein>
    <recommendedName>
        <fullName evidence="20">ADP-ribosylation factor-like protein 2</fullName>
        <ecNumber evidence="6">2.7.8.15</ecNumber>
    </recommendedName>
    <alternativeName>
        <fullName evidence="21">GlcNAc-1-P transferase</fullName>
    </alternativeName>
    <alternativeName>
        <fullName evidence="22">N-acetylglucosamine-1-phosphate transferase</fullName>
    </alternativeName>
    <alternativeName>
        <fullName evidence="7">UDP-N-acetylglucosamine--dolichyl-phosphate N-acetylglucosaminephosphotransferase</fullName>
    </alternativeName>
</protein>
<keyword evidence="15 26" id="KW-0460">Magnesium</keyword>
<feature type="region of interest" description="Disordered" evidence="27">
    <location>
        <begin position="758"/>
        <end position="787"/>
    </location>
</feature>
<dbReference type="GO" id="GO:0005789">
    <property type="term" value="C:endoplasmic reticulum membrane"/>
    <property type="evidence" value="ECO:0007669"/>
    <property type="project" value="UniProtKB-SubCell"/>
</dbReference>
<feature type="transmembrane region" description="Helical" evidence="28">
    <location>
        <begin position="35"/>
        <end position="57"/>
    </location>
</feature>
<feature type="transmembrane region" description="Helical" evidence="28">
    <location>
        <begin position="149"/>
        <end position="170"/>
    </location>
</feature>
<dbReference type="FunFam" id="3.40.50.300:FF:000393">
    <property type="entry name" value="ADP-ribosylation factor-like 2, arl2"/>
    <property type="match status" value="1"/>
</dbReference>
<dbReference type="InterPro" id="IPR000715">
    <property type="entry name" value="Glycosyl_transferase_4"/>
</dbReference>
<keyword evidence="13 25" id="KW-0547">Nucleotide-binding</keyword>
<keyword evidence="9" id="KW-0808">Transferase</keyword>
<dbReference type="SUPFAM" id="SSF52540">
    <property type="entry name" value="P-loop containing nucleoside triphosphate hydrolases"/>
    <property type="match status" value="1"/>
</dbReference>
<feature type="transmembrane region" description="Helical" evidence="28">
    <location>
        <begin position="118"/>
        <end position="137"/>
    </location>
</feature>
<dbReference type="InterPro" id="IPR000326">
    <property type="entry name" value="PAP2/HPO"/>
</dbReference>
<dbReference type="InterPro" id="IPR027417">
    <property type="entry name" value="P-loop_NTPase"/>
</dbReference>
<dbReference type="CDD" id="cd06855">
    <property type="entry name" value="GT_GPT_euk"/>
    <property type="match status" value="1"/>
</dbReference>
<dbReference type="GO" id="GO:0006488">
    <property type="term" value="P:dolichol-linked oligosaccharide biosynthetic process"/>
    <property type="evidence" value="ECO:0007669"/>
    <property type="project" value="InterPro"/>
</dbReference>
<keyword evidence="16 28" id="KW-1133">Transmembrane helix</keyword>
<comment type="caution">
    <text evidence="30">The sequence shown here is derived from an EMBL/GenBank/DDBJ whole genome shotgun (WGS) entry which is preliminary data.</text>
</comment>
<feature type="transmembrane region" description="Helical" evidence="28">
    <location>
        <begin position="498"/>
        <end position="518"/>
    </location>
</feature>
<feature type="domain" description="Phosphatidic acid phosphatase type 2/haloperoxidase" evidence="29">
    <location>
        <begin position="573"/>
        <end position="717"/>
    </location>
</feature>